<name>A0A0W0XXK2_9GAMM</name>
<proteinExistence type="predicted"/>
<evidence type="ECO:0000313" key="1">
    <source>
        <dbReference type="EMBL" id="KTD49404.1"/>
    </source>
</evidence>
<dbReference type="OrthoDB" id="5633541at2"/>
<gene>
    <name evidence="1" type="ORF">Lrub_0503</name>
</gene>
<keyword evidence="2" id="KW-1185">Reference proteome</keyword>
<protein>
    <submittedName>
        <fullName evidence="1">Uncharacterized protein</fullName>
    </submittedName>
</protein>
<comment type="caution">
    <text evidence="1">The sequence shown here is derived from an EMBL/GenBank/DDBJ whole genome shotgun (WGS) entry which is preliminary data.</text>
</comment>
<dbReference type="Proteomes" id="UP000054608">
    <property type="component" value="Unassembled WGS sequence"/>
</dbReference>
<evidence type="ECO:0000313" key="2">
    <source>
        <dbReference type="Proteomes" id="UP000054608"/>
    </source>
</evidence>
<dbReference type="PATRIC" id="fig|458.5.peg.521"/>
<dbReference type="STRING" id="458.Lrub_0503"/>
<reference evidence="1 2" key="1">
    <citation type="submission" date="2015-11" db="EMBL/GenBank/DDBJ databases">
        <title>Genomic analysis of 38 Legionella species identifies large and diverse effector repertoires.</title>
        <authorList>
            <person name="Burstein D."/>
            <person name="Amaro F."/>
            <person name="Zusman T."/>
            <person name="Lifshitz Z."/>
            <person name="Cohen O."/>
            <person name="Gilbert J.A."/>
            <person name="Pupko T."/>
            <person name="Shuman H.A."/>
            <person name="Segal G."/>
        </authorList>
    </citation>
    <scope>NUCLEOTIDE SEQUENCE [LARGE SCALE GENOMIC DNA]</scope>
    <source>
        <strain evidence="1 2">WA-270A-C2</strain>
    </source>
</reference>
<dbReference type="EMBL" id="LNYT01000006">
    <property type="protein sequence ID" value="KTD49404.1"/>
    <property type="molecule type" value="Genomic_DNA"/>
</dbReference>
<sequence length="614" mass="70371">MPFSIDLKTVQQTKQWTFKHTEEAQRLQALLDQGDRKGYIQRLRELNDKHKFTRTQGKVYELFDEGEMIQVPIKFQVKKSVITWSFIAPFDKTHQSFRDEVFNTAAKAHACVANSCETYYRGTDHLHLKEMHSYAEEAFFNHNHYRTANGGPITPVEVYEHLFGFYAQQEGRKFIPTPWERDNIILTFAVYWAHFNADIRYVAFSFLPHEGGSEQVLHQLKEIARIGRLTPDQAEKEMDAFFDSEHGQNMLHLAKNHDFPDIEKIKAFITSNYRKLYNKYAPAIELEIASNTSMESYAMASTTSSTSSSSRSSPRDEYLAGPDQAFDEIDHLEYETFARDLTKHCQSVRKELLQDLDLVDFRKGLMLYYALCTAQKCALAYPNDKGIRFHKDFLTNELIEQMLDELPCLKPGASSVPGSDSLNKLVNWIKEAPPELEAWINWVRVNGSRGLGAEIGGVRSKSGQVDLSQAIPKEDRKASDNVAEIDFEKVDLREVFSPRSYSSKDEIEESQIDPDAEVLIDQLNRYLLDTVNQRLISSSQPMEPFKSKIQIIELALSVLKNKDDVKKLISLSTSELEWKASSTGFKSKLENLIEDVIRIKSTTSQSELVVNIKL</sequence>
<dbReference type="RefSeq" id="WP_058530635.1">
    <property type="nucleotide sequence ID" value="NZ_CAAAIN010000003.1"/>
</dbReference>
<dbReference type="AlphaFoldDB" id="A0A0W0XXK2"/>
<organism evidence="1 2">
    <name type="scientific">Legionella rubrilucens</name>
    <dbReference type="NCBI Taxonomy" id="458"/>
    <lineage>
        <taxon>Bacteria</taxon>
        <taxon>Pseudomonadati</taxon>
        <taxon>Pseudomonadota</taxon>
        <taxon>Gammaproteobacteria</taxon>
        <taxon>Legionellales</taxon>
        <taxon>Legionellaceae</taxon>
        <taxon>Legionella</taxon>
    </lineage>
</organism>
<accession>A0A0W0XXK2</accession>